<reference evidence="1" key="2">
    <citation type="journal article" date="2015" name="Fish Shellfish Immunol.">
        <title>Early steps in the European eel (Anguilla anguilla)-Vibrio vulnificus interaction in the gills: Role of the RtxA13 toxin.</title>
        <authorList>
            <person name="Callol A."/>
            <person name="Pajuelo D."/>
            <person name="Ebbesson L."/>
            <person name="Teles M."/>
            <person name="MacKenzie S."/>
            <person name="Amaro C."/>
        </authorList>
    </citation>
    <scope>NUCLEOTIDE SEQUENCE</scope>
</reference>
<proteinExistence type="predicted"/>
<reference evidence="1" key="1">
    <citation type="submission" date="2014-11" db="EMBL/GenBank/DDBJ databases">
        <authorList>
            <person name="Amaro Gonzalez C."/>
        </authorList>
    </citation>
    <scope>NUCLEOTIDE SEQUENCE</scope>
</reference>
<dbReference type="AlphaFoldDB" id="A0A0E9TFU3"/>
<organism evidence="1">
    <name type="scientific">Anguilla anguilla</name>
    <name type="common">European freshwater eel</name>
    <name type="synonym">Muraena anguilla</name>
    <dbReference type="NCBI Taxonomy" id="7936"/>
    <lineage>
        <taxon>Eukaryota</taxon>
        <taxon>Metazoa</taxon>
        <taxon>Chordata</taxon>
        <taxon>Craniata</taxon>
        <taxon>Vertebrata</taxon>
        <taxon>Euteleostomi</taxon>
        <taxon>Actinopterygii</taxon>
        <taxon>Neopterygii</taxon>
        <taxon>Teleostei</taxon>
        <taxon>Anguilliformes</taxon>
        <taxon>Anguillidae</taxon>
        <taxon>Anguilla</taxon>
    </lineage>
</organism>
<sequence length="26" mass="3232">MQKEPYFQMSSFMYSVPSDWRLKCNQ</sequence>
<dbReference type="EMBL" id="GBXM01056265">
    <property type="protein sequence ID" value="JAH52312.1"/>
    <property type="molecule type" value="Transcribed_RNA"/>
</dbReference>
<accession>A0A0E9TFU3</accession>
<name>A0A0E9TFU3_ANGAN</name>
<evidence type="ECO:0000313" key="1">
    <source>
        <dbReference type="EMBL" id="JAH52312.1"/>
    </source>
</evidence>
<protein>
    <submittedName>
        <fullName evidence="1">Uncharacterized protein</fullName>
    </submittedName>
</protein>